<name>A0ACB8W145_9TELE</name>
<organism evidence="1 2">
    <name type="scientific">Scortum barcoo</name>
    <name type="common">barcoo grunter</name>
    <dbReference type="NCBI Taxonomy" id="214431"/>
    <lineage>
        <taxon>Eukaryota</taxon>
        <taxon>Metazoa</taxon>
        <taxon>Chordata</taxon>
        <taxon>Craniata</taxon>
        <taxon>Vertebrata</taxon>
        <taxon>Euteleostomi</taxon>
        <taxon>Actinopterygii</taxon>
        <taxon>Neopterygii</taxon>
        <taxon>Teleostei</taxon>
        <taxon>Neoteleostei</taxon>
        <taxon>Acanthomorphata</taxon>
        <taxon>Eupercaria</taxon>
        <taxon>Centrarchiformes</taxon>
        <taxon>Terapontoidei</taxon>
        <taxon>Terapontidae</taxon>
        <taxon>Scortum</taxon>
    </lineage>
</organism>
<comment type="caution">
    <text evidence="1">The sequence shown here is derived from an EMBL/GenBank/DDBJ whole genome shotgun (WGS) entry which is preliminary data.</text>
</comment>
<proteinExistence type="predicted"/>
<gene>
    <name evidence="1" type="ORF">L3Q82_013398</name>
</gene>
<dbReference type="Proteomes" id="UP000831701">
    <property type="component" value="Chromosome 16"/>
</dbReference>
<dbReference type="EMBL" id="CM041546">
    <property type="protein sequence ID" value="KAI3361198.1"/>
    <property type="molecule type" value="Genomic_DNA"/>
</dbReference>
<evidence type="ECO:0000313" key="1">
    <source>
        <dbReference type="EMBL" id="KAI3361198.1"/>
    </source>
</evidence>
<accession>A0ACB8W145</accession>
<sequence length="345" mass="38390">SSDAMNKLLVVAVLVALLALSFRVRRQAEEEVGTLTKLTNTVKTYYDGAVNSASEYLESVKGLKLEEKAKNLYSDTTTVVSTYFGILQDQNRRLASLWSCWAVTGASPLEDSRVCRPHSRPWQVYLHGGGVYCSGALINQWWIVTSFQCAPTSYSTIASLGEHDVSVDEATEQHIHVADVIRHSPYRSPLHSLTMVRLAEPARFTPYVQPIPLPSRCPQPGETCHVSGWGSTIPNQYEPDQQLKCLTVPVVDDQTCMNTFPEFLYWSLGMVCAGQENTDNCLNDCGSVMVCDGQLQGVQWFGHGCQNPADPTVYTKLCMYNDWISDVMDRYAPTLPPETTPQMMT</sequence>
<reference evidence="1" key="1">
    <citation type="submission" date="2022-04" db="EMBL/GenBank/DDBJ databases">
        <title>Jade perch genome.</title>
        <authorList>
            <person name="Chao B."/>
        </authorList>
    </citation>
    <scope>NUCLEOTIDE SEQUENCE</scope>
    <source>
        <strain evidence="1">CB-2022</strain>
    </source>
</reference>
<keyword evidence="2" id="KW-1185">Reference proteome</keyword>
<evidence type="ECO:0000313" key="2">
    <source>
        <dbReference type="Proteomes" id="UP000831701"/>
    </source>
</evidence>
<protein>
    <submittedName>
        <fullName evidence="1">Uncharacterized protein</fullName>
    </submittedName>
</protein>
<feature type="non-terminal residue" evidence="1">
    <location>
        <position position="1"/>
    </location>
</feature>